<dbReference type="RefSeq" id="WP_093517167.1">
    <property type="nucleotide sequence ID" value="NZ_FOSK01000002.1"/>
</dbReference>
<dbReference type="CDD" id="cd07409">
    <property type="entry name" value="MPP_CD73_N"/>
    <property type="match status" value="1"/>
</dbReference>
<sequence length="532" mass="56493">MKKHLLGATALLLSFGVSAPAMAEFDLTILHTNDFHSRIEPINKYDSNCSAKDDAKGKCLGGTARLETAIKERRAAAKNSILVDGGDQFQGSLFYTYYKGKAAAEFMNTLGYDAMTVGNHEFDDGPEVLRGFMDAVEFPVLLANADVSKEAKLVDVLMPTAIVERDGEKIGLIGLTPDDTSDLASPGEHVHFFDPIQAATTQVANLQAEGVNKIVVLSHSGYDVDKKVAAAVAGIDVIVGGHTNTFLSNTSDRAEGPYPTWVEGPDGKKTAIVSAYAYGKFLGELNVKFDDNGDVVEAVGEPIIMDAKVAENEAIKARIKELAGPLDEIRTEVIGATAAPVDGDRKSCRARECEMGVLVADAMLAATKDKGVQIAITNGGGLRASIDAGEVTMGEALAVLPFQNTLATFELQGKFIKTALENGLSKIEEGAGRFPQVAGLKFTFDASKPAGERIVEVTLEDGSAIEADKVYKLATNNYVRNGGDGYKIFSAEGKNAYDYGPGLEFVLADFLKAQGGAYEPKLAGRITDATAK</sequence>
<comment type="similarity">
    <text evidence="1 3">Belongs to the 5'-nucleotidase family.</text>
</comment>
<feature type="domain" description="5'-Nucleotidase C-terminal" evidence="5">
    <location>
        <begin position="333"/>
        <end position="490"/>
    </location>
</feature>
<keyword evidence="2 3" id="KW-0732">Signal</keyword>
<evidence type="ECO:0000256" key="2">
    <source>
        <dbReference type="ARBA" id="ARBA00022729"/>
    </source>
</evidence>
<protein>
    <submittedName>
        <fullName evidence="6">5'-nucleotidase</fullName>
    </submittedName>
</protein>
<name>A0A1I3WLQ3_9HYPH</name>
<dbReference type="EMBL" id="FOSK01000002">
    <property type="protein sequence ID" value="SFK08468.1"/>
    <property type="molecule type" value="Genomic_DNA"/>
</dbReference>
<feature type="signal peptide" evidence="3">
    <location>
        <begin position="1"/>
        <end position="23"/>
    </location>
</feature>
<dbReference type="PANTHER" id="PTHR11575:SF24">
    <property type="entry name" value="5'-NUCLEOTIDASE"/>
    <property type="match status" value="1"/>
</dbReference>
<keyword evidence="3" id="KW-0378">Hydrolase</keyword>
<dbReference type="InterPro" id="IPR029052">
    <property type="entry name" value="Metallo-depent_PP-like"/>
</dbReference>
<dbReference type="SUPFAM" id="SSF56300">
    <property type="entry name" value="Metallo-dependent phosphatases"/>
    <property type="match status" value="1"/>
</dbReference>
<dbReference type="InterPro" id="IPR008334">
    <property type="entry name" value="5'-Nucleotdase_C"/>
</dbReference>
<evidence type="ECO:0000313" key="6">
    <source>
        <dbReference type="EMBL" id="SFK08468.1"/>
    </source>
</evidence>
<evidence type="ECO:0000256" key="1">
    <source>
        <dbReference type="ARBA" id="ARBA00006654"/>
    </source>
</evidence>
<evidence type="ECO:0000256" key="3">
    <source>
        <dbReference type="RuleBase" id="RU362119"/>
    </source>
</evidence>
<dbReference type="Gene3D" id="3.90.780.10">
    <property type="entry name" value="5'-Nucleotidase, C-terminal domain"/>
    <property type="match status" value="1"/>
</dbReference>
<evidence type="ECO:0000259" key="5">
    <source>
        <dbReference type="Pfam" id="PF02872"/>
    </source>
</evidence>
<dbReference type="PANTHER" id="PTHR11575">
    <property type="entry name" value="5'-NUCLEOTIDASE-RELATED"/>
    <property type="match status" value="1"/>
</dbReference>
<dbReference type="InterPro" id="IPR004843">
    <property type="entry name" value="Calcineurin-like_PHP"/>
</dbReference>
<dbReference type="Pfam" id="PF00149">
    <property type="entry name" value="Metallophos"/>
    <property type="match status" value="1"/>
</dbReference>
<dbReference type="Proteomes" id="UP000199598">
    <property type="component" value="Unassembled WGS sequence"/>
</dbReference>
<feature type="chain" id="PRO_5044998685" evidence="3">
    <location>
        <begin position="24"/>
        <end position="532"/>
    </location>
</feature>
<dbReference type="Gene3D" id="3.60.21.10">
    <property type="match status" value="1"/>
</dbReference>
<organism evidence="6 7">
    <name type="scientific">Pseudovibrio ascidiaceicola</name>
    <dbReference type="NCBI Taxonomy" id="285279"/>
    <lineage>
        <taxon>Bacteria</taxon>
        <taxon>Pseudomonadati</taxon>
        <taxon>Pseudomonadota</taxon>
        <taxon>Alphaproteobacteria</taxon>
        <taxon>Hyphomicrobiales</taxon>
        <taxon>Stappiaceae</taxon>
        <taxon>Pseudovibrio</taxon>
    </lineage>
</organism>
<evidence type="ECO:0000313" key="7">
    <source>
        <dbReference type="Proteomes" id="UP000199598"/>
    </source>
</evidence>
<dbReference type="InterPro" id="IPR036907">
    <property type="entry name" value="5'-Nucleotdase_C_sf"/>
</dbReference>
<dbReference type="SUPFAM" id="SSF55816">
    <property type="entry name" value="5'-nucleotidase (syn. UDP-sugar hydrolase), C-terminal domain"/>
    <property type="match status" value="1"/>
</dbReference>
<dbReference type="PRINTS" id="PR01607">
    <property type="entry name" value="APYRASEFAMLY"/>
</dbReference>
<proteinExistence type="inferred from homology"/>
<accession>A0A1I3WLQ3</accession>
<reference evidence="6 7" key="1">
    <citation type="submission" date="2016-10" db="EMBL/GenBank/DDBJ databases">
        <authorList>
            <person name="Varghese N."/>
            <person name="Submissions S."/>
        </authorList>
    </citation>
    <scope>NUCLEOTIDE SEQUENCE [LARGE SCALE GENOMIC DNA]</scope>
    <source>
        <strain evidence="6 7">DSM 16392</strain>
    </source>
</reference>
<dbReference type="Pfam" id="PF02872">
    <property type="entry name" value="5_nucleotid_C"/>
    <property type="match status" value="1"/>
</dbReference>
<evidence type="ECO:0000259" key="4">
    <source>
        <dbReference type="Pfam" id="PF00149"/>
    </source>
</evidence>
<keyword evidence="7" id="KW-1185">Reference proteome</keyword>
<keyword evidence="3" id="KW-0547">Nucleotide-binding</keyword>
<feature type="domain" description="Calcineurin-like phosphoesterase" evidence="4">
    <location>
        <begin position="27"/>
        <end position="243"/>
    </location>
</feature>
<comment type="caution">
    <text evidence="6">The sequence shown here is derived from an EMBL/GenBank/DDBJ whole genome shotgun (WGS) entry which is preliminary data.</text>
</comment>
<dbReference type="InterPro" id="IPR006146">
    <property type="entry name" value="5'-Nucleotdase_CS"/>
</dbReference>
<dbReference type="PROSITE" id="PS00786">
    <property type="entry name" value="5_NUCLEOTIDASE_2"/>
    <property type="match status" value="1"/>
</dbReference>
<dbReference type="InterPro" id="IPR006179">
    <property type="entry name" value="5_nucleotidase/apyrase"/>
</dbReference>
<dbReference type="PROSITE" id="PS00785">
    <property type="entry name" value="5_NUCLEOTIDASE_1"/>
    <property type="match status" value="1"/>
</dbReference>
<gene>
    <name evidence="6" type="ORF">SAMN04488518_10250</name>
</gene>